<dbReference type="PANTHER" id="PTHR43283">
    <property type="entry name" value="BETA-LACTAMASE-RELATED"/>
    <property type="match status" value="1"/>
</dbReference>
<dbReference type="SUPFAM" id="SSF56601">
    <property type="entry name" value="beta-lactamase/transpeptidase-like"/>
    <property type="match status" value="1"/>
</dbReference>
<reference evidence="2 3" key="1">
    <citation type="submission" date="2022-06" db="EMBL/GenBank/DDBJ databases">
        <title>Ideonella sp. NS12-5 Genome sequencing and assembly.</title>
        <authorList>
            <person name="Jung Y."/>
        </authorList>
    </citation>
    <scope>NUCLEOTIDE SEQUENCE [LARGE SCALE GENOMIC DNA]</scope>
    <source>
        <strain evidence="2 3">NS12-5</strain>
    </source>
</reference>
<evidence type="ECO:0000259" key="1">
    <source>
        <dbReference type="Pfam" id="PF00144"/>
    </source>
</evidence>
<dbReference type="RefSeq" id="WP_252770114.1">
    <property type="nucleotide sequence ID" value="NZ_JAMXMC010000007.1"/>
</dbReference>
<dbReference type="Proteomes" id="UP001204851">
    <property type="component" value="Unassembled WGS sequence"/>
</dbReference>
<dbReference type="InterPro" id="IPR050789">
    <property type="entry name" value="Diverse_Enzym_Activities"/>
</dbReference>
<name>A0ABT1BP60_9BURK</name>
<proteinExistence type="predicted"/>
<sequence length="395" mass="43200">MTHHTLQTALDGLLHQTVHRHGGVPGVVAMVTDRLTEIYAGAAGVRELGQPDPMTLDTVFAIFSTTKAMTATLALQLIEEGRLNLADAAGDHVPEIDALQVLEGFDADGQPRLRPPKRRITVNDLLLHTSGLCYEFFSEDDLKFRTARDIPTIVSSSFESIRTVLLHEPGAAWTYGVNIDWLGRIVERLRGARLGEVMRQRLFEPLGMADIGFQMSPSMKTRRAVIHDRAASGQLTPLSDFVLPDPPPMDMGGHGLYATVGEYMKFIRMILNGGLGPNGRVLKAETVDAMSVDGLRALGLSVGGWSTSIPALSNTGDFFPGTPKGWGYSFLVNREATPSGRTPGSLMWAGLANSYFWIDRTTGIGGYWATQILPFQDAVSYPGFVEFETTVYHHR</sequence>
<dbReference type="Pfam" id="PF00144">
    <property type="entry name" value="Beta-lactamase"/>
    <property type="match status" value="1"/>
</dbReference>
<protein>
    <submittedName>
        <fullName evidence="2">Beta-lactamase family protein</fullName>
    </submittedName>
</protein>
<dbReference type="EMBL" id="JAMXMC010000007">
    <property type="protein sequence ID" value="MCO5977609.1"/>
    <property type="molecule type" value="Genomic_DNA"/>
</dbReference>
<dbReference type="PANTHER" id="PTHR43283:SF3">
    <property type="entry name" value="BETA-LACTAMASE FAMILY PROTEIN (AFU_ORTHOLOGUE AFUA_5G07500)"/>
    <property type="match status" value="1"/>
</dbReference>
<evidence type="ECO:0000313" key="2">
    <source>
        <dbReference type="EMBL" id="MCO5977609.1"/>
    </source>
</evidence>
<gene>
    <name evidence="2" type="ORF">M0L44_12945</name>
</gene>
<feature type="domain" description="Beta-lactamase-related" evidence="1">
    <location>
        <begin position="21"/>
        <end position="375"/>
    </location>
</feature>
<dbReference type="InterPro" id="IPR012338">
    <property type="entry name" value="Beta-lactam/transpept-like"/>
</dbReference>
<dbReference type="Gene3D" id="3.40.710.10">
    <property type="entry name" value="DD-peptidase/beta-lactamase superfamily"/>
    <property type="match status" value="1"/>
</dbReference>
<accession>A0ABT1BP60</accession>
<organism evidence="2 3">
    <name type="scientific">Ideonella oryzae</name>
    <dbReference type="NCBI Taxonomy" id="2937441"/>
    <lineage>
        <taxon>Bacteria</taxon>
        <taxon>Pseudomonadati</taxon>
        <taxon>Pseudomonadota</taxon>
        <taxon>Betaproteobacteria</taxon>
        <taxon>Burkholderiales</taxon>
        <taxon>Sphaerotilaceae</taxon>
        <taxon>Ideonella</taxon>
    </lineage>
</organism>
<keyword evidence="3" id="KW-1185">Reference proteome</keyword>
<dbReference type="InterPro" id="IPR001466">
    <property type="entry name" value="Beta-lactam-related"/>
</dbReference>
<evidence type="ECO:0000313" key="3">
    <source>
        <dbReference type="Proteomes" id="UP001204851"/>
    </source>
</evidence>
<comment type="caution">
    <text evidence="2">The sequence shown here is derived from an EMBL/GenBank/DDBJ whole genome shotgun (WGS) entry which is preliminary data.</text>
</comment>